<comment type="caution">
    <text evidence="2">The sequence shown here is derived from an EMBL/GenBank/DDBJ whole genome shotgun (WGS) entry which is preliminary data.</text>
</comment>
<feature type="transmembrane region" description="Helical" evidence="1">
    <location>
        <begin position="144"/>
        <end position="173"/>
    </location>
</feature>
<keyword evidence="3" id="KW-1185">Reference proteome</keyword>
<feature type="transmembrane region" description="Helical" evidence="1">
    <location>
        <begin position="59"/>
        <end position="75"/>
    </location>
</feature>
<gene>
    <name evidence="2" type="ORF">GC101_12915</name>
</gene>
<evidence type="ECO:0000256" key="1">
    <source>
        <dbReference type="SAM" id="Phobius"/>
    </source>
</evidence>
<evidence type="ECO:0000313" key="2">
    <source>
        <dbReference type="EMBL" id="NOU79775.1"/>
    </source>
</evidence>
<accession>A0ABX1YIY0</accession>
<sequence length="294" mass="32142">MNCWRASYLRFCKNRKSGDLAVSSNGKFNSIIARPELLQALKRYFVLSGKEVKFKMNRQGHIGLAILAGSAVLYVTPALSILPAAVLIAAAGIGGLLPDLDHKTSTVSNKLQFSARTRKKLKGLSALSLGMGILWFFLQQPMPWLWAAAGLILALASRLRMLLLSGLGLLLLAGYEWYSLHWLTLFAGVALLVMPFVKHRGIIHSPEFAGALSLGVVSLTATQPFLFQALGLGLLAGWWSHLAGDAVTVEGIRSVLLPRLKVALNLLRNGGAAERWIARSCWLCSIAFWLMIFY</sequence>
<keyword evidence="1" id="KW-0812">Transmembrane</keyword>
<protein>
    <recommendedName>
        <fullName evidence="4">Metal-dependent hydrolase</fullName>
    </recommendedName>
</protein>
<evidence type="ECO:0008006" key="4">
    <source>
        <dbReference type="Google" id="ProtNLM"/>
    </source>
</evidence>
<dbReference type="Proteomes" id="UP000596857">
    <property type="component" value="Unassembled WGS sequence"/>
</dbReference>
<evidence type="ECO:0000313" key="3">
    <source>
        <dbReference type="Proteomes" id="UP000596857"/>
    </source>
</evidence>
<name>A0ABX1YIY0_9BACL</name>
<reference evidence="2 3" key="1">
    <citation type="submission" date="2019-10" db="EMBL/GenBank/DDBJ databases">
        <title>Description of Paenibacillus terricola sp. nov.</title>
        <authorList>
            <person name="Carlier A."/>
            <person name="Qi S."/>
        </authorList>
    </citation>
    <scope>NUCLEOTIDE SEQUENCE [LARGE SCALE GENOMIC DNA]</scope>
    <source>
        <strain evidence="2 3">LMG 31459</strain>
    </source>
</reference>
<keyword evidence="1" id="KW-0472">Membrane</keyword>
<proteinExistence type="predicted"/>
<organism evidence="2 3">
    <name type="scientific">Paenibacillus phytohabitans</name>
    <dbReference type="NCBI Taxonomy" id="2654978"/>
    <lineage>
        <taxon>Bacteria</taxon>
        <taxon>Bacillati</taxon>
        <taxon>Bacillota</taxon>
        <taxon>Bacilli</taxon>
        <taxon>Bacillales</taxon>
        <taxon>Paenibacillaceae</taxon>
        <taxon>Paenibacillus</taxon>
    </lineage>
</organism>
<dbReference type="InterPro" id="IPR007404">
    <property type="entry name" value="YdjM-like"/>
</dbReference>
<dbReference type="EMBL" id="WHOB01000033">
    <property type="protein sequence ID" value="NOU79775.1"/>
    <property type="molecule type" value="Genomic_DNA"/>
</dbReference>
<keyword evidence="1" id="KW-1133">Transmembrane helix</keyword>
<dbReference type="Pfam" id="PF04307">
    <property type="entry name" value="YdjM"/>
    <property type="match status" value="1"/>
</dbReference>